<dbReference type="Proteomes" id="UP000234181">
    <property type="component" value="Unassembled WGS sequence"/>
</dbReference>
<name>A0AB38DWF4_XANCH</name>
<keyword evidence="5" id="KW-1185">Reference proteome</keyword>
<evidence type="ECO:0000313" key="2">
    <source>
        <dbReference type="EMBL" id="SON76084.1"/>
    </source>
</evidence>
<feature type="region of interest" description="Disordered" evidence="1">
    <location>
        <begin position="195"/>
        <end position="216"/>
    </location>
</feature>
<dbReference type="Proteomes" id="UP000234166">
    <property type="component" value="Unassembled WGS sequence"/>
</dbReference>
<feature type="region of interest" description="Disordered" evidence="1">
    <location>
        <begin position="23"/>
        <end position="48"/>
    </location>
</feature>
<dbReference type="EMBL" id="OCYT01000016">
    <property type="protein sequence ID" value="SON76084.1"/>
    <property type="molecule type" value="Genomic_DNA"/>
</dbReference>
<dbReference type="EMBL" id="OCYS01000012">
    <property type="protein sequence ID" value="SON78803.1"/>
    <property type="molecule type" value="Genomic_DNA"/>
</dbReference>
<evidence type="ECO:0000256" key="1">
    <source>
        <dbReference type="SAM" id="MobiDB-lite"/>
    </source>
</evidence>
<evidence type="ECO:0000313" key="4">
    <source>
        <dbReference type="Proteomes" id="UP000234166"/>
    </source>
</evidence>
<accession>A0AB38DWF4</accession>
<proteinExistence type="predicted"/>
<protein>
    <submittedName>
        <fullName evidence="3">Uncharacterized protein</fullName>
    </submittedName>
</protein>
<reference evidence="4 5" key="1">
    <citation type="submission" date="2017-10" db="EMBL/GenBank/DDBJ databases">
        <authorList>
            <person name="Regsiter A."/>
            <person name="William W."/>
        </authorList>
    </citation>
    <scope>NUCLEOTIDE SEQUENCE [LARGE SCALE GENOMIC DNA]</scope>
    <source>
        <strain evidence="2 5">CFBP6984</strain>
        <strain evidence="3 4">CFBP7430</strain>
    </source>
</reference>
<organism evidence="3 4">
    <name type="scientific">Xanthomonas campestris pv. phaseoli</name>
    <dbReference type="NCBI Taxonomy" id="317013"/>
    <lineage>
        <taxon>Bacteria</taxon>
        <taxon>Pseudomonadati</taxon>
        <taxon>Pseudomonadota</taxon>
        <taxon>Gammaproteobacteria</taxon>
        <taxon>Lysobacterales</taxon>
        <taxon>Lysobacteraceae</taxon>
        <taxon>Xanthomonas</taxon>
    </lineage>
</organism>
<sequence>MGSAGRGCTWMVRAAQRLAERSADRHAEIRRRRSGGTGWQAAAGCQDPGQAQHLVRAVRRGPWHLYRRHRDRFEGPHRVRSAGPDFAAHRAPCAGRCSADQAAEPLQAGRGAQVGGAGVRRFLSRPAQERYRGVPEVLAGQGQWRSDAGNPRRPRRCGGGAFAAPAQHQGRDLRAIGRLGRGRGRGLHQAVRDELDPVRTGQPLSKSPSPPGEGVGAPQGIFRIDHDERVATRQSWEPLQHLLPLFAFWARGDAFDPVASRSFWRRPSSPPSGHLLPVGEEGHCDGIHARTTHQYRQAGTRPAVDPSLPQRAGLLVPGHPAGHGAAGDRRLAVFRRLLRGRRAGGVRASDHRRCHLRLSGRCVRA</sequence>
<gene>
    <name evidence="2" type="ORF">XAP6984_1120024</name>
    <name evidence="3" type="ORF">XAP7430_1090024</name>
</gene>
<dbReference type="AlphaFoldDB" id="A0AB38DWF4"/>
<evidence type="ECO:0000313" key="3">
    <source>
        <dbReference type="EMBL" id="SON78803.1"/>
    </source>
</evidence>
<evidence type="ECO:0000313" key="5">
    <source>
        <dbReference type="Proteomes" id="UP000234181"/>
    </source>
</evidence>
<comment type="caution">
    <text evidence="3">The sequence shown here is derived from an EMBL/GenBank/DDBJ whole genome shotgun (WGS) entry which is preliminary data.</text>
</comment>